<dbReference type="EMBL" id="CP023445">
    <property type="protein sequence ID" value="ATE55637.1"/>
    <property type="molecule type" value="Genomic_DNA"/>
</dbReference>
<dbReference type="Pfam" id="PF13411">
    <property type="entry name" value="MerR_1"/>
    <property type="match status" value="1"/>
</dbReference>
<proteinExistence type="predicted"/>
<dbReference type="KEGG" id="apre:CNX65_22040"/>
<dbReference type="AlphaFoldDB" id="A0A290Z9E7"/>
<dbReference type="PANTHER" id="PTHR30204:SF93">
    <property type="entry name" value="HTH MERR-TYPE DOMAIN-CONTAINING PROTEIN"/>
    <property type="match status" value="1"/>
</dbReference>
<accession>A0A290Z9E7</accession>
<keyword evidence="4" id="KW-1185">Reference proteome</keyword>
<reference evidence="3" key="1">
    <citation type="submission" date="2017-09" db="EMBL/GenBank/DDBJ databases">
        <title>Complete Genome Sequence of ansamitocin-producing Bacterium Actinosynnema pretiosum X47.</title>
        <authorList>
            <person name="Cao G."/>
            <person name="Zong G."/>
            <person name="Zhong C."/>
            <person name="Fu J."/>
        </authorList>
    </citation>
    <scope>NUCLEOTIDE SEQUENCE [LARGE SCALE GENOMIC DNA]</scope>
    <source>
        <strain evidence="3">X47</strain>
    </source>
</reference>
<gene>
    <name evidence="3" type="ORF">CNX65_22040</name>
</gene>
<dbReference type="Gene3D" id="1.10.1660.10">
    <property type="match status" value="1"/>
</dbReference>
<feature type="domain" description="HTH merR-type" evidence="2">
    <location>
        <begin position="4"/>
        <end position="73"/>
    </location>
</feature>
<evidence type="ECO:0000256" key="1">
    <source>
        <dbReference type="ARBA" id="ARBA00023125"/>
    </source>
</evidence>
<dbReference type="GO" id="GO:0003700">
    <property type="term" value="F:DNA-binding transcription factor activity"/>
    <property type="evidence" value="ECO:0007669"/>
    <property type="project" value="InterPro"/>
</dbReference>
<dbReference type="PRINTS" id="PR00040">
    <property type="entry name" value="HTHMERR"/>
</dbReference>
<protein>
    <submittedName>
        <fullName evidence="3">MerR family transcriptional regulator</fullName>
    </submittedName>
</protein>
<dbReference type="Proteomes" id="UP000218505">
    <property type="component" value="Chromosome"/>
</dbReference>
<dbReference type="InterPro" id="IPR000551">
    <property type="entry name" value="MerR-type_HTH_dom"/>
</dbReference>
<sequence length="303" mass="33080">MDDELTIGELAARTGLPVRTLRFWSDEGVLPPASRSTGNYRLYDSASVARVDLVRALRELGLGLDEVGRVLDGRASVAEVARAHVVAIDARIRALKVSRAVLSVVAERGASTEETALMNRLARLSTEERARVVEEFKEEVFGPLPLTPEQRERMRGLRIDLPDDPTADQVDAWVELAELVGDSGFRERMREALALNTPTPDRPRPPGASIWWARHLVGEVGRAVGRGVPPEGAEAVGLLGEWFPGEDLAAVLRSCEAGVAARLERYRVLVSRVRGERGWPEATGELGWLGRALRFAVEGGGAR</sequence>
<evidence type="ECO:0000259" key="2">
    <source>
        <dbReference type="PROSITE" id="PS50937"/>
    </source>
</evidence>
<keyword evidence="1" id="KW-0238">DNA-binding</keyword>
<dbReference type="InterPro" id="IPR009061">
    <property type="entry name" value="DNA-bd_dom_put_sf"/>
</dbReference>
<dbReference type="PANTHER" id="PTHR30204">
    <property type="entry name" value="REDOX-CYCLING DRUG-SENSING TRANSCRIPTIONAL ACTIVATOR SOXR"/>
    <property type="match status" value="1"/>
</dbReference>
<dbReference type="InterPro" id="IPR047057">
    <property type="entry name" value="MerR_fam"/>
</dbReference>
<dbReference type="RefSeq" id="WP_096495468.1">
    <property type="nucleotide sequence ID" value="NZ_CP023445.1"/>
</dbReference>
<dbReference type="PROSITE" id="PS50937">
    <property type="entry name" value="HTH_MERR_2"/>
    <property type="match status" value="1"/>
</dbReference>
<evidence type="ECO:0000313" key="3">
    <source>
        <dbReference type="EMBL" id="ATE55637.1"/>
    </source>
</evidence>
<name>A0A290Z9E7_9PSEU</name>
<organism evidence="3 4">
    <name type="scientific">Actinosynnema pretiosum</name>
    <dbReference type="NCBI Taxonomy" id="42197"/>
    <lineage>
        <taxon>Bacteria</taxon>
        <taxon>Bacillati</taxon>
        <taxon>Actinomycetota</taxon>
        <taxon>Actinomycetes</taxon>
        <taxon>Pseudonocardiales</taxon>
        <taxon>Pseudonocardiaceae</taxon>
        <taxon>Actinosynnema</taxon>
    </lineage>
</organism>
<dbReference type="SUPFAM" id="SSF46955">
    <property type="entry name" value="Putative DNA-binding domain"/>
    <property type="match status" value="1"/>
</dbReference>
<evidence type="ECO:0000313" key="4">
    <source>
        <dbReference type="Proteomes" id="UP000218505"/>
    </source>
</evidence>
<dbReference type="SMART" id="SM00422">
    <property type="entry name" value="HTH_MERR"/>
    <property type="match status" value="1"/>
</dbReference>
<dbReference type="GO" id="GO:0003677">
    <property type="term" value="F:DNA binding"/>
    <property type="evidence" value="ECO:0007669"/>
    <property type="project" value="UniProtKB-KW"/>
</dbReference>